<dbReference type="CDD" id="cd00121">
    <property type="entry name" value="MATH"/>
    <property type="match status" value="1"/>
</dbReference>
<dbReference type="InterPro" id="IPR050804">
    <property type="entry name" value="MCC"/>
</dbReference>
<dbReference type="Pfam" id="PF22486">
    <property type="entry name" value="MATH_2"/>
    <property type="match status" value="1"/>
</dbReference>
<reference evidence="3 4" key="1">
    <citation type="submission" date="2020-04" db="EMBL/GenBank/DDBJ databases">
        <title>Plant Genome Project.</title>
        <authorList>
            <person name="Zhang R.-G."/>
        </authorList>
    </citation>
    <scope>NUCLEOTIDE SEQUENCE [LARGE SCALE GENOMIC DNA]</scope>
    <source>
        <strain evidence="3">YNK0</strain>
        <tissue evidence="3">Leaf</tissue>
    </source>
</reference>
<comment type="caution">
    <text evidence="3">The sequence shown here is derived from an EMBL/GenBank/DDBJ whole genome shotgun (WGS) entry which is preliminary data.</text>
</comment>
<organism evidence="3 4">
    <name type="scientific">Tetracentron sinense</name>
    <name type="common">Spur-leaf</name>
    <dbReference type="NCBI Taxonomy" id="13715"/>
    <lineage>
        <taxon>Eukaryota</taxon>
        <taxon>Viridiplantae</taxon>
        <taxon>Streptophyta</taxon>
        <taxon>Embryophyta</taxon>
        <taxon>Tracheophyta</taxon>
        <taxon>Spermatophyta</taxon>
        <taxon>Magnoliopsida</taxon>
        <taxon>Trochodendrales</taxon>
        <taxon>Trochodendraceae</taxon>
        <taxon>Tetracentron</taxon>
    </lineage>
</organism>
<dbReference type="OMA" id="NHFYTSE"/>
<proteinExistence type="predicted"/>
<dbReference type="SMART" id="SM00061">
    <property type="entry name" value="MATH"/>
    <property type="match status" value="1"/>
</dbReference>
<evidence type="ECO:0000313" key="3">
    <source>
        <dbReference type="EMBL" id="KAF8389283.1"/>
    </source>
</evidence>
<dbReference type="Proteomes" id="UP000655225">
    <property type="component" value="Unassembled WGS sequence"/>
</dbReference>
<evidence type="ECO:0000313" key="4">
    <source>
        <dbReference type="Proteomes" id="UP000655225"/>
    </source>
</evidence>
<keyword evidence="1" id="KW-0175">Coiled coil</keyword>
<protein>
    <recommendedName>
        <fullName evidence="2">MATH domain-containing protein</fullName>
    </recommendedName>
</protein>
<accession>A0A835D3J3</accession>
<gene>
    <name evidence="3" type="ORF">HHK36_025976</name>
</gene>
<sequence length="159" mass="18333">MTSKRKMEMTVVDEIDRTLYSIFCNAESSLSQLYSQSLNLQKLAFEVGNVMPWRVLIFPKGNKVDHLSIYLDVADSTNLPYAQFSFSVINQIHEKNTIIKGTQHQFSAEESDWGYTSFMPLSKLYDPDRGYLVNDTCIVKPRLLSVRSWTILRAIIWSP</sequence>
<dbReference type="InterPro" id="IPR002083">
    <property type="entry name" value="MATH/TRAF_dom"/>
</dbReference>
<dbReference type="OrthoDB" id="289038at2759"/>
<evidence type="ECO:0000259" key="2">
    <source>
        <dbReference type="PROSITE" id="PS50144"/>
    </source>
</evidence>
<evidence type="ECO:0000256" key="1">
    <source>
        <dbReference type="ARBA" id="ARBA00023054"/>
    </source>
</evidence>
<dbReference type="InterPro" id="IPR008974">
    <property type="entry name" value="TRAF-like"/>
</dbReference>
<dbReference type="EMBL" id="JABCRI010000019">
    <property type="protein sequence ID" value="KAF8389283.1"/>
    <property type="molecule type" value="Genomic_DNA"/>
</dbReference>
<name>A0A835D3J3_TETSI</name>
<dbReference type="SUPFAM" id="SSF49599">
    <property type="entry name" value="TRAF domain-like"/>
    <property type="match status" value="1"/>
</dbReference>
<dbReference type="PANTHER" id="PTHR46236">
    <property type="entry name" value="TRAF-LIKE SUPERFAMILY PROTEIN"/>
    <property type="match status" value="1"/>
</dbReference>
<keyword evidence="4" id="KW-1185">Reference proteome</keyword>
<dbReference type="AlphaFoldDB" id="A0A835D3J3"/>
<feature type="domain" description="MATH" evidence="2">
    <location>
        <begin position="20"/>
        <end position="143"/>
    </location>
</feature>
<dbReference type="PROSITE" id="PS50144">
    <property type="entry name" value="MATH"/>
    <property type="match status" value="1"/>
</dbReference>
<dbReference type="PANTHER" id="PTHR46236:SF35">
    <property type="entry name" value="MATH DOMAIN-CONTAINING PROTEIN"/>
    <property type="match status" value="1"/>
</dbReference>
<dbReference type="Gene3D" id="2.60.210.10">
    <property type="entry name" value="Apoptosis, Tumor Necrosis Factor Receptor Associated Protein 2, Chain A"/>
    <property type="match status" value="1"/>
</dbReference>